<feature type="domain" description="PilX/PilW C-terminal" evidence="1">
    <location>
        <begin position="91"/>
        <end position="183"/>
    </location>
</feature>
<protein>
    <submittedName>
        <fullName evidence="2">Tfp pilus assembly protein PilX</fullName>
    </submittedName>
</protein>
<dbReference type="OrthoDB" id="8965388at2"/>
<gene>
    <name evidence="2" type="ORF">EV147_0378</name>
</gene>
<comment type="caution">
    <text evidence="2">The sequence shown here is derived from an EMBL/GenBank/DDBJ whole genome shotgun (WGS) entry which is preliminary data.</text>
</comment>
<name>A0A4V2FHT4_9BURK</name>
<dbReference type="AlphaFoldDB" id="A0A4V2FHT4"/>
<evidence type="ECO:0000313" key="3">
    <source>
        <dbReference type="Proteomes" id="UP000291078"/>
    </source>
</evidence>
<sequence>MLTGRRHRGAALLAFVATMLLLAGGICTAAIHFLLTGRQLASQQLDREIAFRAAEAALHDAESDLLAAATAGGARLSAWPGRGTCGTGAQAGLCHAEGDRRHWQPWLDGAAVDGLGVPLGAFTGAQLPALPDDVIGATALPRYLVELRDGVDAAAGIWPRMTVTAVGFGRDPAVRVVLQTEFQP</sequence>
<keyword evidence="3" id="KW-1185">Reference proteome</keyword>
<organism evidence="2 3">
    <name type="scientific">Cupriavidus agavae</name>
    <dbReference type="NCBI Taxonomy" id="1001822"/>
    <lineage>
        <taxon>Bacteria</taxon>
        <taxon>Pseudomonadati</taxon>
        <taxon>Pseudomonadota</taxon>
        <taxon>Betaproteobacteria</taxon>
        <taxon>Burkholderiales</taxon>
        <taxon>Burkholderiaceae</taxon>
        <taxon>Cupriavidus</taxon>
    </lineage>
</organism>
<accession>A0A4V2FHT4</accession>
<dbReference type="RefSeq" id="WP_130389430.1">
    <property type="nucleotide sequence ID" value="NZ_SGXM01000001.1"/>
</dbReference>
<evidence type="ECO:0000313" key="2">
    <source>
        <dbReference type="EMBL" id="RZT41389.1"/>
    </source>
</evidence>
<dbReference type="InterPro" id="IPR025205">
    <property type="entry name" value="PilX/PilW_C"/>
</dbReference>
<dbReference type="EMBL" id="SGXM01000001">
    <property type="protein sequence ID" value="RZT41389.1"/>
    <property type="molecule type" value="Genomic_DNA"/>
</dbReference>
<dbReference type="Proteomes" id="UP000291078">
    <property type="component" value="Unassembled WGS sequence"/>
</dbReference>
<dbReference type="Pfam" id="PF13681">
    <property type="entry name" value="PilX"/>
    <property type="match status" value="1"/>
</dbReference>
<reference evidence="2 3" key="1">
    <citation type="journal article" date="2015" name="Stand. Genomic Sci.">
        <title>Genomic Encyclopedia of Bacterial and Archaeal Type Strains, Phase III: the genomes of soil and plant-associated and newly described type strains.</title>
        <authorList>
            <person name="Whitman W.B."/>
            <person name="Woyke T."/>
            <person name="Klenk H.P."/>
            <person name="Zhou Y."/>
            <person name="Lilburn T.G."/>
            <person name="Beck B.J."/>
            <person name="De Vos P."/>
            <person name="Vandamme P."/>
            <person name="Eisen J.A."/>
            <person name="Garrity G."/>
            <person name="Hugenholtz P."/>
            <person name="Kyrpides N.C."/>
        </authorList>
    </citation>
    <scope>NUCLEOTIDE SEQUENCE [LARGE SCALE GENOMIC DNA]</scope>
    <source>
        <strain evidence="2 3">ASC-9842</strain>
    </source>
</reference>
<evidence type="ECO:0000259" key="1">
    <source>
        <dbReference type="Pfam" id="PF13681"/>
    </source>
</evidence>
<proteinExistence type="predicted"/>